<feature type="region of interest" description="CPSase" evidence="11">
    <location>
        <begin position="1"/>
        <end position="173"/>
    </location>
</feature>
<dbReference type="InterPro" id="IPR006274">
    <property type="entry name" value="CarbamoylP_synth_ssu"/>
</dbReference>
<dbReference type="EMBL" id="NRJG01000063">
    <property type="protein sequence ID" value="RIY38550.1"/>
    <property type="molecule type" value="Genomic_DNA"/>
</dbReference>
<evidence type="ECO:0000256" key="11">
    <source>
        <dbReference type="HAMAP-Rule" id="MF_01209"/>
    </source>
</evidence>
<dbReference type="Gene3D" id="3.50.30.20">
    <property type="entry name" value="Carbamoyl-phosphate synthase small subunit, N-terminal domain"/>
    <property type="match status" value="1"/>
</dbReference>
<feature type="binding site" evidence="11">
    <location>
        <position position="291"/>
    </location>
    <ligand>
        <name>L-glutamine</name>
        <dbReference type="ChEBI" id="CHEBI:58359"/>
    </ligand>
</feature>
<keyword evidence="8 11" id="KW-0665">Pyrimidine biosynthesis</keyword>
<dbReference type="HAMAP" id="MF_01209">
    <property type="entry name" value="CPSase_S_chain"/>
    <property type="match status" value="1"/>
</dbReference>
<comment type="catalytic activity">
    <reaction evidence="10 11">
        <text>L-glutamine + H2O = L-glutamate + NH4(+)</text>
        <dbReference type="Rhea" id="RHEA:15889"/>
        <dbReference type="ChEBI" id="CHEBI:15377"/>
        <dbReference type="ChEBI" id="CHEBI:28938"/>
        <dbReference type="ChEBI" id="CHEBI:29985"/>
        <dbReference type="ChEBI" id="CHEBI:58359"/>
    </reaction>
</comment>
<comment type="function">
    <text evidence="11">Small subunit of the glutamine-dependent carbamoyl phosphate synthetase (CPSase). CPSase catalyzes the formation of carbamoyl phosphate from the ammonia moiety of glutamine, carbonate, and phosphate donated by ATP, constituting the first step of 2 biosynthetic pathways, one leading to arginine and/or urea and the other to pyrimidine nucleotides. The small subunit (glutamine amidotransferase) binds and cleaves glutamine to supply the large subunit with the substrate ammonia.</text>
</comment>
<dbReference type="Pfam" id="PF00117">
    <property type="entry name" value="GATase"/>
    <property type="match status" value="1"/>
</dbReference>
<dbReference type="NCBIfam" id="NF009475">
    <property type="entry name" value="PRK12838.1"/>
    <property type="match status" value="1"/>
</dbReference>
<proteinExistence type="inferred from homology"/>
<dbReference type="PRINTS" id="PR00096">
    <property type="entry name" value="GATASE"/>
</dbReference>
<feature type="binding site" evidence="11">
    <location>
        <position position="224"/>
    </location>
    <ligand>
        <name>L-glutamine</name>
        <dbReference type="ChEBI" id="CHEBI:58359"/>
    </ligand>
</feature>
<dbReference type="InterPro" id="IPR050472">
    <property type="entry name" value="Anth_synth/Amidotransfase"/>
</dbReference>
<dbReference type="InterPro" id="IPR029062">
    <property type="entry name" value="Class_I_gatase-like"/>
</dbReference>
<evidence type="ECO:0000256" key="6">
    <source>
        <dbReference type="ARBA" id="ARBA00022840"/>
    </source>
</evidence>
<feature type="binding site" evidence="11">
    <location>
        <position position="293"/>
    </location>
    <ligand>
        <name>L-glutamine</name>
        <dbReference type="ChEBI" id="CHEBI:58359"/>
    </ligand>
</feature>
<dbReference type="PROSITE" id="PS51273">
    <property type="entry name" value="GATASE_TYPE_1"/>
    <property type="match status" value="1"/>
</dbReference>
<evidence type="ECO:0000256" key="5">
    <source>
        <dbReference type="ARBA" id="ARBA00022741"/>
    </source>
</evidence>
<evidence type="ECO:0000256" key="9">
    <source>
        <dbReference type="ARBA" id="ARBA00048816"/>
    </source>
</evidence>
<dbReference type="SMART" id="SM01097">
    <property type="entry name" value="CPSase_sm_chain"/>
    <property type="match status" value="1"/>
</dbReference>
<dbReference type="UniPathway" id="UPA00070">
    <property type="reaction ID" value="UER00115"/>
</dbReference>
<dbReference type="NCBIfam" id="TIGR01368">
    <property type="entry name" value="CPSaseIIsmall"/>
    <property type="match status" value="1"/>
</dbReference>
<dbReference type="InterPro" id="IPR035686">
    <property type="entry name" value="CPSase_GATase1"/>
</dbReference>
<dbReference type="CDD" id="cd01744">
    <property type="entry name" value="GATase1_CPSase"/>
    <property type="match status" value="1"/>
</dbReference>
<evidence type="ECO:0000313" key="14">
    <source>
        <dbReference type="Proteomes" id="UP000265916"/>
    </source>
</evidence>
<dbReference type="GO" id="GO:0044205">
    <property type="term" value="P:'de novo' UMP biosynthetic process"/>
    <property type="evidence" value="ECO:0007669"/>
    <property type="project" value="UniProtKB-UniRule"/>
</dbReference>
<feature type="binding site" evidence="11">
    <location>
        <position position="250"/>
    </location>
    <ligand>
        <name>L-glutamine</name>
        <dbReference type="ChEBI" id="CHEBI:58359"/>
    </ligand>
</feature>
<dbReference type="SUPFAM" id="SSF52317">
    <property type="entry name" value="Class I glutamine amidotransferase-like"/>
    <property type="match status" value="1"/>
</dbReference>
<protein>
    <recommendedName>
        <fullName evidence="11">Carbamoyl phosphate synthase small chain</fullName>
        <ecNumber evidence="11">6.3.5.5</ecNumber>
    </recommendedName>
    <alternativeName>
        <fullName evidence="11">Carbamoyl phosphate synthetase glutamine chain</fullName>
    </alternativeName>
</protein>
<dbReference type="Gene3D" id="3.40.50.880">
    <property type="match status" value="1"/>
</dbReference>
<dbReference type="OrthoDB" id="9804328at2"/>
<comment type="subunit">
    <text evidence="11">Composed of two chains; the small (or glutamine) chain promotes the hydrolysis of glutamine to ammonia, which is used by the large (or ammonia) chain to synthesize carbamoyl phosphate. Tetramer of heterodimers (alpha,beta)4.</text>
</comment>
<dbReference type="GO" id="GO:0005524">
    <property type="term" value="F:ATP binding"/>
    <property type="evidence" value="ECO:0007669"/>
    <property type="project" value="UniProtKB-UniRule"/>
</dbReference>
<keyword evidence="11" id="KW-0028">Amino-acid biosynthesis</keyword>
<feature type="binding site" evidence="11">
    <location>
        <position position="222"/>
    </location>
    <ligand>
        <name>L-glutamine</name>
        <dbReference type="ChEBI" id="CHEBI:58359"/>
    </ligand>
</feature>
<evidence type="ECO:0000256" key="1">
    <source>
        <dbReference type="ARBA" id="ARBA00004812"/>
    </source>
</evidence>
<feature type="active site" evidence="11">
    <location>
        <position position="334"/>
    </location>
</feature>
<accession>A0A3A1YNK4</accession>
<keyword evidence="7 11" id="KW-0315">Glutamine amidotransferase</keyword>
<keyword evidence="14" id="KW-1185">Reference proteome</keyword>
<evidence type="ECO:0000313" key="13">
    <source>
        <dbReference type="EMBL" id="RIY38550.1"/>
    </source>
</evidence>
<evidence type="ECO:0000256" key="3">
    <source>
        <dbReference type="ARBA" id="ARBA00007800"/>
    </source>
</evidence>
<sequence>MYRFNRQLVLADGTVFKGYAFGANVESVGEVVFNTGMTGYQETLSDPSYNGQIITFTYPLIGNYGINRNDFETITPSIKGMVVREVCPKPSNFRAEFTLDQVLQELGIPGIAGVDTRALTRKIREFGTIKGIITDLEQDPATLVARLQQTVLPTDQITQTSTKSAYPAAGRGYRVVLVDLGMKSGILRELSQRWCDVVVVPHNASAAQIMRLSPDGVMLTNGPGDPTDVPETIATIKELIPQVPIFGICMGHQLISLAAGAKTYKLKFGHRGANHPVKNLLTGKVDITSQNHGYAVDIASLSNTDLELTHISENDQTCEGVRHKLYPVFSVQYHPEAAPGPHDANYLFNQFLANMQEFISRKSRKQA</sequence>
<dbReference type="PRINTS" id="PR00099">
    <property type="entry name" value="CPSGATASE"/>
</dbReference>
<feature type="active site" description="Nucleophile" evidence="11">
    <location>
        <position position="249"/>
    </location>
</feature>
<keyword evidence="6 11" id="KW-0067">ATP-binding</keyword>
<dbReference type="PANTHER" id="PTHR43418">
    <property type="entry name" value="MULTIFUNCTIONAL TRYPTOPHAN BIOSYNTHESIS PROTEIN-RELATED"/>
    <property type="match status" value="1"/>
</dbReference>
<dbReference type="EC" id="6.3.5.5" evidence="11"/>
<organism evidence="13 14">
    <name type="scientific">Psittacicella hinzii</name>
    <dbReference type="NCBI Taxonomy" id="2028575"/>
    <lineage>
        <taxon>Bacteria</taxon>
        <taxon>Pseudomonadati</taxon>
        <taxon>Pseudomonadota</taxon>
        <taxon>Gammaproteobacteria</taxon>
        <taxon>Pasteurellales</taxon>
        <taxon>Psittacicellaceae</taxon>
        <taxon>Psittacicella</taxon>
    </lineage>
</organism>
<name>A0A3A1YNK4_9GAMM</name>
<dbReference type="UniPathway" id="UPA00068">
    <property type="reaction ID" value="UER00171"/>
</dbReference>
<gene>
    <name evidence="11" type="primary">carA</name>
    <name evidence="13" type="ORF">CKF58_04090</name>
</gene>
<dbReference type="Proteomes" id="UP000265916">
    <property type="component" value="Unassembled WGS sequence"/>
</dbReference>
<keyword evidence="4 11" id="KW-0436">Ligase</keyword>
<reference evidence="13 14" key="1">
    <citation type="submission" date="2017-08" db="EMBL/GenBank/DDBJ databases">
        <title>Reclassification of Bisgaard taxon 37 and 44.</title>
        <authorList>
            <person name="Christensen H."/>
        </authorList>
    </citation>
    <scope>NUCLEOTIDE SEQUENCE [LARGE SCALE GENOMIC DNA]</scope>
    <source>
        <strain evidence="13 14">111</strain>
    </source>
</reference>
<dbReference type="InterPro" id="IPR017926">
    <property type="entry name" value="GATASE"/>
</dbReference>
<evidence type="ECO:0000256" key="7">
    <source>
        <dbReference type="ARBA" id="ARBA00022962"/>
    </source>
</evidence>
<feature type="binding site" evidence="11">
    <location>
        <position position="253"/>
    </location>
    <ligand>
        <name>L-glutamine</name>
        <dbReference type="ChEBI" id="CHEBI:58359"/>
    </ligand>
</feature>
<dbReference type="AlphaFoldDB" id="A0A3A1YNK4"/>
<evidence type="ECO:0000259" key="12">
    <source>
        <dbReference type="SMART" id="SM01097"/>
    </source>
</evidence>
<dbReference type="Pfam" id="PF00988">
    <property type="entry name" value="CPSase_sm_chain"/>
    <property type="match status" value="1"/>
</dbReference>
<dbReference type="GO" id="GO:0006526">
    <property type="term" value="P:L-arginine biosynthetic process"/>
    <property type="evidence" value="ECO:0007669"/>
    <property type="project" value="UniProtKB-UniRule"/>
</dbReference>
<keyword evidence="5 11" id="KW-0547">Nucleotide-binding</keyword>
<comment type="catalytic activity">
    <reaction evidence="9 11">
        <text>hydrogencarbonate + L-glutamine + 2 ATP + H2O = carbamoyl phosphate + L-glutamate + 2 ADP + phosphate + 2 H(+)</text>
        <dbReference type="Rhea" id="RHEA:18633"/>
        <dbReference type="ChEBI" id="CHEBI:15377"/>
        <dbReference type="ChEBI" id="CHEBI:15378"/>
        <dbReference type="ChEBI" id="CHEBI:17544"/>
        <dbReference type="ChEBI" id="CHEBI:29985"/>
        <dbReference type="ChEBI" id="CHEBI:30616"/>
        <dbReference type="ChEBI" id="CHEBI:43474"/>
        <dbReference type="ChEBI" id="CHEBI:58228"/>
        <dbReference type="ChEBI" id="CHEBI:58359"/>
        <dbReference type="ChEBI" id="CHEBI:456216"/>
        <dbReference type="EC" id="6.3.5.5"/>
    </reaction>
</comment>
<comment type="pathway">
    <text evidence="2 11">Amino-acid biosynthesis; L-arginine biosynthesis; carbamoyl phosphate from bicarbonate: step 1/1.</text>
</comment>
<keyword evidence="11" id="KW-0055">Arginine biosynthesis</keyword>
<comment type="caution">
    <text evidence="13">The sequence shown here is derived from an EMBL/GenBank/DDBJ whole genome shotgun (WGS) entry which is preliminary data.</text>
</comment>
<feature type="binding site" evidence="11">
    <location>
        <position position="48"/>
    </location>
    <ligand>
        <name>L-glutamine</name>
        <dbReference type="ChEBI" id="CHEBI:58359"/>
    </ligand>
</feature>
<dbReference type="RefSeq" id="WP_119531244.1">
    <property type="nucleotide sequence ID" value="NZ_JBHSSP010000006.1"/>
</dbReference>
<dbReference type="PANTHER" id="PTHR43418:SF7">
    <property type="entry name" value="CARBAMOYL-PHOSPHATE SYNTHASE SMALL CHAIN"/>
    <property type="match status" value="1"/>
</dbReference>
<dbReference type="FunFam" id="3.40.50.880:FF:000029">
    <property type="entry name" value="Carbamoyl-phosphate synthase small chain"/>
    <property type="match status" value="1"/>
</dbReference>
<dbReference type="FunFam" id="3.50.30.20:FF:000001">
    <property type="entry name" value="Carbamoyl-phosphate synthase small chain"/>
    <property type="match status" value="1"/>
</dbReference>
<dbReference type="SUPFAM" id="SSF52021">
    <property type="entry name" value="Carbamoyl phosphate synthetase, small subunit N-terminal domain"/>
    <property type="match status" value="1"/>
</dbReference>
<feature type="binding site" evidence="11">
    <location>
        <position position="294"/>
    </location>
    <ligand>
        <name>L-glutamine</name>
        <dbReference type="ChEBI" id="CHEBI:58359"/>
    </ligand>
</feature>
<dbReference type="GO" id="GO:0006541">
    <property type="term" value="P:glutamine metabolic process"/>
    <property type="evidence" value="ECO:0007669"/>
    <property type="project" value="InterPro"/>
</dbReference>
<feature type="domain" description="Carbamoyl-phosphate synthase small subunit N-terminal" evidence="12">
    <location>
        <begin position="4"/>
        <end position="134"/>
    </location>
</feature>
<comment type="pathway">
    <text evidence="1 11">Pyrimidine metabolism; UMP biosynthesis via de novo pathway; (S)-dihydroorotate from bicarbonate: step 1/3.</text>
</comment>
<dbReference type="GO" id="GO:0006207">
    <property type="term" value="P:'de novo' pyrimidine nucleobase biosynthetic process"/>
    <property type="evidence" value="ECO:0007669"/>
    <property type="project" value="InterPro"/>
</dbReference>
<evidence type="ECO:0000256" key="8">
    <source>
        <dbReference type="ARBA" id="ARBA00022975"/>
    </source>
</evidence>
<evidence type="ECO:0000256" key="4">
    <source>
        <dbReference type="ARBA" id="ARBA00022598"/>
    </source>
</evidence>
<dbReference type="PRINTS" id="PR00097">
    <property type="entry name" value="ANTSNTHASEII"/>
</dbReference>
<dbReference type="InterPro" id="IPR002474">
    <property type="entry name" value="CarbamoylP_synth_ssu_N"/>
</dbReference>
<feature type="active site" evidence="11">
    <location>
        <position position="336"/>
    </location>
</feature>
<dbReference type="GO" id="GO:0004088">
    <property type="term" value="F:carbamoyl-phosphate synthase (glutamine-hydrolyzing) activity"/>
    <property type="evidence" value="ECO:0007669"/>
    <property type="project" value="UniProtKB-UniRule"/>
</dbReference>
<dbReference type="GO" id="GO:0004359">
    <property type="term" value="F:glutaminase activity"/>
    <property type="evidence" value="ECO:0007669"/>
    <property type="project" value="RHEA"/>
</dbReference>
<comment type="similarity">
    <text evidence="3 11">Belongs to the CarA family.</text>
</comment>
<evidence type="ECO:0000256" key="10">
    <source>
        <dbReference type="ARBA" id="ARBA00049285"/>
    </source>
</evidence>
<evidence type="ECO:0000256" key="2">
    <source>
        <dbReference type="ARBA" id="ARBA00005077"/>
    </source>
</evidence>
<dbReference type="InterPro" id="IPR036480">
    <property type="entry name" value="CarbP_synth_ssu_N_sf"/>
</dbReference>